<dbReference type="Proteomes" id="UP000187085">
    <property type="component" value="Unassembled WGS sequence"/>
</dbReference>
<dbReference type="AlphaFoldDB" id="A0A1R1L8P6"/>
<evidence type="ECO:0008006" key="4">
    <source>
        <dbReference type="Google" id="ProtNLM"/>
    </source>
</evidence>
<feature type="compositionally biased region" description="Polar residues" evidence="1">
    <location>
        <begin position="288"/>
        <end position="299"/>
    </location>
</feature>
<feature type="region of interest" description="Disordered" evidence="1">
    <location>
        <begin position="75"/>
        <end position="107"/>
    </location>
</feature>
<feature type="region of interest" description="Disordered" evidence="1">
    <location>
        <begin position="22"/>
        <end position="45"/>
    </location>
</feature>
<feature type="region of interest" description="Disordered" evidence="1">
    <location>
        <begin position="273"/>
        <end position="299"/>
    </location>
</feature>
<evidence type="ECO:0000256" key="1">
    <source>
        <dbReference type="SAM" id="MobiDB-lite"/>
    </source>
</evidence>
<keyword evidence="3" id="KW-1185">Reference proteome</keyword>
<name>A0A1R1L8P6_9MICC</name>
<accession>A0A1R1L8P6</accession>
<dbReference type="EMBL" id="MRDE01000068">
    <property type="protein sequence ID" value="OMH23894.1"/>
    <property type="molecule type" value="Genomic_DNA"/>
</dbReference>
<protein>
    <recommendedName>
        <fullName evidence="4">DUF5666 domain-containing protein</fullName>
    </recommendedName>
</protein>
<feature type="compositionally biased region" description="Low complexity" evidence="1">
    <location>
        <begin position="82"/>
        <end position="101"/>
    </location>
</feature>
<comment type="caution">
    <text evidence="2">The sequence shown here is derived from an EMBL/GenBank/DDBJ whole genome shotgun (WGS) entry which is preliminary data.</text>
</comment>
<sequence length="299" mass="29376">MAVPAGVVGLTVLIQGEIMHDFETPTSDRQPAPRGTTTGTRSWAGSTGRWIATGLLTLGLAGAGGVAVIAAGNGTSGPATNGTGVTGASTTPTASTPASGPDRQPRAQHRGAWFPIAPARAPLHGEFVLPQGQGNTTVLVQRGRIAAVSDTSVTVKSADGYTATYALGTSSRLFAAPERPLRTPNAGPRPKSGPNAGSGSSAGPGAGPSAGPNSTPTATPSAGTDPDPRAGGSRHRTVIAAADLKVGDRVALMAAKTSTTPTVQRLLVLPAGAGRSLPAPDPGAPSVKSATPAPTGSTT</sequence>
<dbReference type="RefSeq" id="WP_076704644.1">
    <property type="nucleotide sequence ID" value="NZ_MRDE01000068.1"/>
</dbReference>
<dbReference type="OrthoDB" id="3401874at2"/>
<dbReference type="STRING" id="554083.BKD30_11075"/>
<reference evidence="2 3" key="1">
    <citation type="submission" date="2016-12" db="EMBL/GenBank/DDBJ databases">
        <title>Draft genome of Tersicoccus phoenicis 1P05MA.</title>
        <authorList>
            <person name="Nakajima Y."/>
            <person name="Yoshizawa S."/>
            <person name="Nakamura K."/>
            <person name="Ogura Y."/>
            <person name="Hayashi T."/>
            <person name="Kogure K."/>
        </authorList>
    </citation>
    <scope>NUCLEOTIDE SEQUENCE [LARGE SCALE GENOMIC DNA]</scope>
    <source>
        <strain evidence="2 3">1p05MA</strain>
    </source>
</reference>
<organism evidence="2 3">
    <name type="scientific">Tersicoccus phoenicis</name>
    <dbReference type="NCBI Taxonomy" id="554083"/>
    <lineage>
        <taxon>Bacteria</taxon>
        <taxon>Bacillati</taxon>
        <taxon>Actinomycetota</taxon>
        <taxon>Actinomycetes</taxon>
        <taxon>Micrococcales</taxon>
        <taxon>Micrococcaceae</taxon>
        <taxon>Tersicoccus</taxon>
    </lineage>
</organism>
<feature type="compositionally biased region" description="Polar residues" evidence="1">
    <location>
        <begin position="24"/>
        <end position="45"/>
    </location>
</feature>
<gene>
    <name evidence="2" type="ORF">BKD30_11075</name>
</gene>
<evidence type="ECO:0000313" key="2">
    <source>
        <dbReference type="EMBL" id="OMH23894.1"/>
    </source>
</evidence>
<proteinExistence type="predicted"/>
<evidence type="ECO:0000313" key="3">
    <source>
        <dbReference type="Proteomes" id="UP000187085"/>
    </source>
</evidence>
<feature type="region of interest" description="Disordered" evidence="1">
    <location>
        <begin position="174"/>
        <end position="234"/>
    </location>
</feature>